<dbReference type="Proteomes" id="UP000515908">
    <property type="component" value="Chromosome 02"/>
</dbReference>
<evidence type="ECO:0000256" key="7">
    <source>
        <dbReference type="SAM" id="Phobius"/>
    </source>
</evidence>
<keyword evidence="6 7" id="KW-0472">Membrane</keyword>
<dbReference type="VEuPathDB" id="TriTrypDB:ADEAN_000134800"/>
<evidence type="ECO:0000313" key="11">
    <source>
        <dbReference type="Proteomes" id="UP000515908"/>
    </source>
</evidence>
<evidence type="ECO:0000256" key="2">
    <source>
        <dbReference type="ARBA" id="ARBA00007104"/>
    </source>
</evidence>
<accession>A0A7G2C3Q9</accession>
<reference evidence="10 11" key="1">
    <citation type="submission" date="2020-08" db="EMBL/GenBank/DDBJ databases">
        <authorList>
            <person name="Newling K."/>
            <person name="Davey J."/>
            <person name="Forrester S."/>
        </authorList>
    </citation>
    <scope>NUCLEOTIDE SEQUENCE [LARGE SCALE GENOMIC DNA]</scope>
    <source>
        <strain evidence="11">Crithidia deanei Carvalho (ATCC PRA-265)</strain>
    </source>
</reference>
<dbReference type="AlphaFoldDB" id="A0A7G2C3Q9"/>
<feature type="domain" description="GOLD" evidence="9">
    <location>
        <begin position="23"/>
        <end position="198"/>
    </location>
</feature>
<dbReference type="GO" id="GO:0016020">
    <property type="term" value="C:membrane"/>
    <property type="evidence" value="ECO:0007669"/>
    <property type="project" value="UniProtKB-SubCell"/>
</dbReference>
<evidence type="ECO:0000256" key="5">
    <source>
        <dbReference type="ARBA" id="ARBA00022989"/>
    </source>
</evidence>
<gene>
    <name evidence="10" type="ORF">ADEAN_000134800</name>
</gene>
<feature type="chain" id="PRO_5028927503" evidence="8">
    <location>
        <begin position="24"/>
        <end position="203"/>
    </location>
</feature>
<sequence>MYHNRKVLTAIVAVLLLLASSNAIMVNLAARETFEFIEDIHPGSALVFTYQVSKKEAGNVIDAVITDISSGERLLHQFVKTHQGTYTVLAETLKRRVRIELKNTYSVVSGVSVEFRLRNTQNDNSIKALDPLETEVSKIVEVAAELEKTQVELRTEQRDHRATVEDANERVLYWSIFQVAMLIAVSSFQLWFLKRFLERKSFV</sequence>
<keyword evidence="11" id="KW-1185">Reference proteome</keyword>
<dbReference type="EMBL" id="LR877146">
    <property type="protein sequence ID" value="CAD2213904.1"/>
    <property type="molecule type" value="Genomic_DNA"/>
</dbReference>
<dbReference type="InterPro" id="IPR009038">
    <property type="entry name" value="GOLD_dom"/>
</dbReference>
<evidence type="ECO:0000256" key="4">
    <source>
        <dbReference type="ARBA" id="ARBA00022729"/>
    </source>
</evidence>
<proteinExistence type="inferred from homology"/>
<evidence type="ECO:0000256" key="3">
    <source>
        <dbReference type="ARBA" id="ARBA00022692"/>
    </source>
</evidence>
<evidence type="ECO:0000259" key="9">
    <source>
        <dbReference type="SMART" id="SM01190"/>
    </source>
</evidence>
<comment type="subcellular location">
    <subcellularLocation>
        <location evidence="1">Membrane</location>
        <topology evidence="1">Single-pass type I membrane protein</topology>
    </subcellularLocation>
</comment>
<name>A0A7G2C3Q9_9TRYP</name>
<evidence type="ECO:0000256" key="8">
    <source>
        <dbReference type="SAM" id="SignalP"/>
    </source>
</evidence>
<keyword evidence="3 7" id="KW-0812">Transmembrane</keyword>
<keyword evidence="5 7" id="KW-1133">Transmembrane helix</keyword>
<evidence type="ECO:0000256" key="6">
    <source>
        <dbReference type="ARBA" id="ARBA00023136"/>
    </source>
</evidence>
<evidence type="ECO:0000256" key="1">
    <source>
        <dbReference type="ARBA" id="ARBA00004479"/>
    </source>
</evidence>
<dbReference type="PANTHER" id="PTHR22811">
    <property type="entry name" value="TRANSMEMBRANE EMP24 DOMAIN-CONTAINING PROTEIN"/>
    <property type="match status" value="1"/>
</dbReference>
<dbReference type="InterPro" id="IPR015720">
    <property type="entry name" value="Emp24-like"/>
</dbReference>
<feature type="signal peptide" evidence="8">
    <location>
        <begin position="1"/>
        <end position="23"/>
    </location>
</feature>
<dbReference type="Pfam" id="PF01105">
    <property type="entry name" value="EMP24_GP25L"/>
    <property type="match status" value="1"/>
</dbReference>
<protein>
    <submittedName>
        <fullName evidence="10">Emp24/gp25L/p24 family/GOLD, putative</fullName>
    </submittedName>
</protein>
<feature type="transmembrane region" description="Helical" evidence="7">
    <location>
        <begin position="171"/>
        <end position="193"/>
    </location>
</feature>
<comment type="similarity">
    <text evidence="2">Belongs to the EMP24/GP25L family.</text>
</comment>
<evidence type="ECO:0000313" key="10">
    <source>
        <dbReference type="EMBL" id="CAD2213904.1"/>
    </source>
</evidence>
<keyword evidence="4 8" id="KW-0732">Signal</keyword>
<dbReference type="SMART" id="SM01190">
    <property type="entry name" value="EMP24_GP25L"/>
    <property type="match status" value="1"/>
</dbReference>
<organism evidence="10 11">
    <name type="scientific">Angomonas deanei</name>
    <dbReference type="NCBI Taxonomy" id="59799"/>
    <lineage>
        <taxon>Eukaryota</taxon>
        <taxon>Discoba</taxon>
        <taxon>Euglenozoa</taxon>
        <taxon>Kinetoplastea</taxon>
        <taxon>Metakinetoplastina</taxon>
        <taxon>Trypanosomatida</taxon>
        <taxon>Trypanosomatidae</taxon>
        <taxon>Strigomonadinae</taxon>
        <taxon>Angomonas</taxon>
    </lineage>
</organism>